<dbReference type="SUPFAM" id="SSF54452">
    <property type="entry name" value="MHC antigen-recognition domain"/>
    <property type="match status" value="1"/>
</dbReference>
<evidence type="ECO:0000259" key="6">
    <source>
        <dbReference type="PROSITE" id="PS50835"/>
    </source>
</evidence>
<dbReference type="PROSITE" id="PS50835">
    <property type="entry name" value="IG_LIKE"/>
    <property type="match status" value="1"/>
</dbReference>
<dbReference type="Gene3D" id="2.60.40.10">
    <property type="entry name" value="Immunoglobulins"/>
    <property type="match status" value="1"/>
</dbReference>
<keyword evidence="5" id="KW-0732">Signal</keyword>
<dbReference type="Gene3D" id="3.30.500.10">
    <property type="entry name" value="MHC class I-like antigen recognition-like"/>
    <property type="match status" value="1"/>
</dbReference>
<dbReference type="Ensembl" id="ENSNMLT00000005876.1">
    <property type="protein sequence ID" value="ENSNMLP00000005119.1"/>
    <property type="gene ID" value="ENSNMLG00000003734.1"/>
</dbReference>
<dbReference type="InterPro" id="IPR003597">
    <property type="entry name" value="Ig_C1-set"/>
</dbReference>
<reference evidence="7" key="1">
    <citation type="submission" date="2025-05" db="UniProtKB">
        <authorList>
            <consortium name="Ensembl"/>
        </authorList>
    </citation>
    <scope>IDENTIFICATION</scope>
</reference>
<feature type="chain" id="PRO_5044681654" description="Ig-like domain-containing protein" evidence="5">
    <location>
        <begin position="20"/>
        <end position="355"/>
    </location>
</feature>
<dbReference type="Proteomes" id="UP000694523">
    <property type="component" value="Unplaced"/>
</dbReference>
<dbReference type="SMART" id="SM00407">
    <property type="entry name" value="IGc1"/>
    <property type="match status" value="1"/>
</dbReference>
<feature type="region of interest" description="Disordered" evidence="3">
    <location>
        <begin position="335"/>
        <end position="355"/>
    </location>
</feature>
<keyword evidence="8" id="KW-1185">Reference proteome</keyword>
<name>A0A8C6SD28_9GOBI</name>
<dbReference type="InterPro" id="IPR036179">
    <property type="entry name" value="Ig-like_dom_sf"/>
</dbReference>
<feature type="transmembrane region" description="Helical" evidence="4">
    <location>
        <begin position="305"/>
        <end position="326"/>
    </location>
</feature>
<evidence type="ECO:0000256" key="2">
    <source>
        <dbReference type="RuleBase" id="RU004439"/>
    </source>
</evidence>
<dbReference type="GO" id="GO:0006955">
    <property type="term" value="P:immune response"/>
    <property type="evidence" value="ECO:0007669"/>
    <property type="project" value="TreeGrafter"/>
</dbReference>
<dbReference type="InterPro" id="IPR037055">
    <property type="entry name" value="MHC_I-like_Ag-recog_sf"/>
</dbReference>
<evidence type="ECO:0000256" key="5">
    <source>
        <dbReference type="SAM" id="SignalP"/>
    </source>
</evidence>
<dbReference type="Pfam" id="PF07654">
    <property type="entry name" value="C1-set"/>
    <property type="match status" value="1"/>
</dbReference>
<keyword evidence="1" id="KW-0325">Glycoprotein</keyword>
<dbReference type="FunFam" id="3.30.500.10:FF:000001">
    <property type="entry name" value="H-2 class I histocompatibility antigen, alpha chain"/>
    <property type="match status" value="1"/>
</dbReference>
<evidence type="ECO:0000256" key="1">
    <source>
        <dbReference type="ARBA" id="ARBA00023180"/>
    </source>
</evidence>
<dbReference type="InterPro" id="IPR011162">
    <property type="entry name" value="MHC_I/II-like_Ag-recog"/>
</dbReference>
<dbReference type="Ensembl" id="ENSNMLT00000005881.1">
    <property type="protein sequence ID" value="ENSNMLP00000005124.1"/>
    <property type="gene ID" value="ENSNMLG00000003734.1"/>
</dbReference>
<dbReference type="InterPro" id="IPR013783">
    <property type="entry name" value="Ig-like_fold"/>
</dbReference>
<sequence>MKICAVVFLLGVMIHGTTSMIHTLRYFETASSQISGFPQFVGVGLVNDLVIMHYDSNTKRLVPKQEWMNNVTEEEPQHWEDETQVCLNLEQAGKVSIENVKQRLNVTGGSHLYQWMKGCDWDDETDEIRGYYQDAFDGEDFISLDWTTQTWVASKPQAFATKLSWERNGVAARWKNYFDHVCAEYLKKFMRYGEKTLKRKELPEVWFLQKSSSSPVTCFASGFYPDRAVLFWTKDGEELQEDWGEILPNHDGTFQTSVSLDLSSVPTGDWGRYSCVFQLSGVKDDLITKLDPGLIRTNEKKYTPYIVAMACVLGAVVCALIGFFVYRRCKAKQLSPQSSEPEVMQELNPQPPETQ</sequence>
<evidence type="ECO:0000256" key="3">
    <source>
        <dbReference type="SAM" id="MobiDB-lite"/>
    </source>
</evidence>
<comment type="similarity">
    <text evidence="2">Belongs to the MHC class I family.</text>
</comment>
<dbReference type="SUPFAM" id="SSF48726">
    <property type="entry name" value="Immunoglobulin"/>
    <property type="match status" value="1"/>
</dbReference>
<dbReference type="AlphaFoldDB" id="A0A8C6SD28"/>
<dbReference type="Pfam" id="PF00129">
    <property type="entry name" value="MHC_I"/>
    <property type="match status" value="1"/>
</dbReference>
<dbReference type="PANTHER" id="PTHR16675">
    <property type="entry name" value="MHC CLASS I-RELATED"/>
    <property type="match status" value="1"/>
</dbReference>
<dbReference type="GO" id="GO:0005615">
    <property type="term" value="C:extracellular space"/>
    <property type="evidence" value="ECO:0007669"/>
    <property type="project" value="TreeGrafter"/>
</dbReference>
<dbReference type="InterPro" id="IPR007110">
    <property type="entry name" value="Ig-like_dom"/>
</dbReference>
<evidence type="ECO:0000313" key="8">
    <source>
        <dbReference type="Proteomes" id="UP000694523"/>
    </source>
</evidence>
<dbReference type="PANTHER" id="PTHR16675:SF237">
    <property type="entry name" value="MHC CLASS I ANTIGEN TRANSCRIPT VARIANT 1-RELATED"/>
    <property type="match status" value="1"/>
</dbReference>
<protein>
    <recommendedName>
        <fullName evidence="6">Ig-like domain-containing protein</fullName>
    </recommendedName>
</protein>
<keyword evidence="4" id="KW-1133">Transmembrane helix</keyword>
<accession>A0A8C6SD28</accession>
<evidence type="ECO:0000313" key="7">
    <source>
        <dbReference type="Ensembl" id="ENSNMLP00000005124.1"/>
    </source>
</evidence>
<keyword evidence="4" id="KW-0812">Transmembrane</keyword>
<dbReference type="InterPro" id="IPR011161">
    <property type="entry name" value="MHC_I-like_Ag-recog"/>
</dbReference>
<organism evidence="7 8">
    <name type="scientific">Neogobius melanostomus</name>
    <name type="common">round goby</name>
    <dbReference type="NCBI Taxonomy" id="47308"/>
    <lineage>
        <taxon>Eukaryota</taxon>
        <taxon>Metazoa</taxon>
        <taxon>Chordata</taxon>
        <taxon>Craniata</taxon>
        <taxon>Vertebrata</taxon>
        <taxon>Euteleostomi</taxon>
        <taxon>Actinopterygii</taxon>
        <taxon>Neopterygii</taxon>
        <taxon>Teleostei</taxon>
        <taxon>Neoteleostei</taxon>
        <taxon>Acanthomorphata</taxon>
        <taxon>Gobiaria</taxon>
        <taxon>Gobiiformes</taxon>
        <taxon>Gobioidei</taxon>
        <taxon>Gobiidae</taxon>
        <taxon>Benthophilinae</taxon>
        <taxon>Neogobiini</taxon>
        <taxon>Neogobius</taxon>
    </lineage>
</organism>
<dbReference type="GO" id="GO:0009897">
    <property type="term" value="C:external side of plasma membrane"/>
    <property type="evidence" value="ECO:0007669"/>
    <property type="project" value="TreeGrafter"/>
</dbReference>
<feature type="signal peptide" evidence="5">
    <location>
        <begin position="1"/>
        <end position="19"/>
    </location>
</feature>
<dbReference type="InterPro" id="IPR001039">
    <property type="entry name" value="MHC_I_a_a1/a2"/>
</dbReference>
<evidence type="ECO:0000256" key="4">
    <source>
        <dbReference type="SAM" id="Phobius"/>
    </source>
</evidence>
<keyword evidence="4" id="KW-0472">Membrane</keyword>
<dbReference type="InterPro" id="IPR050208">
    <property type="entry name" value="MHC_class-I_related"/>
</dbReference>
<proteinExistence type="inferred from homology"/>
<feature type="domain" description="Ig-like" evidence="6">
    <location>
        <begin position="203"/>
        <end position="275"/>
    </location>
</feature>
<dbReference type="PRINTS" id="PR01638">
    <property type="entry name" value="MHCCLASSI"/>
</dbReference>